<name>A0A9J5W157_SOLCO</name>
<accession>A0A9J5W157</accession>
<dbReference type="Proteomes" id="UP000824120">
    <property type="component" value="Chromosome 12"/>
</dbReference>
<keyword evidence="2" id="KW-1185">Reference proteome</keyword>
<dbReference type="AlphaFoldDB" id="A0A9J5W157"/>
<gene>
    <name evidence="1" type="ORF">H5410_058919</name>
</gene>
<evidence type="ECO:0000313" key="1">
    <source>
        <dbReference type="EMBL" id="KAG5569153.1"/>
    </source>
</evidence>
<evidence type="ECO:0000313" key="2">
    <source>
        <dbReference type="Proteomes" id="UP000824120"/>
    </source>
</evidence>
<protein>
    <submittedName>
        <fullName evidence="1">Uncharacterized protein</fullName>
    </submittedName>
</protein>
<dbReference type="EMBL" id="JACXVP010000012">
    <property type="protein sequence ID" value="KAG5569153.1"/>
    <property type="molecule type" value="Genomic_DNA"/>
</dbReference>
<proteinExistence type="predicted"/>
<comment type="caution">
    <text evidence="1">The sequence shown here is derived from an EMBL/GenBank/DDBJ whole genome shotgun (WGS) entry which is preliminary data.</text>
</comment>
<sequence>MKIVGPEGKMAPFSSSNEFQICPEGQICPIPSSNEAQSRKNQILLIFMCYSSWIFGDSGFQKFFYPNYFMDVRYDLINTEFFIIRDFEKKICQNFLWMSVTTLLMLLVGPKVQTGPFSSSNEPQSRKNHILPIFMC</sequence>
<reference evidence="1 2" key="1">
    <citation type="submission" date="2020-09" db="EMBL/GenBank/DDBJ databases">
        <title>De no assembly of potato wild relative species, Solanum commersonii.</title>
        <authorList>
            <person name="Cho K."/>
        </authorList>
    </citation>
    <scope>NUCLEOTIDE SEQUENCE [LARGE SCALE GENOMIC DNA]</scope>
    <source>
        <strain evidence="1">LZ3.2</strain>
        <tissue evidence="1">Leaf</tissue>
    </source>
</reference>
<organism evidence="1 2">
    <name type="scientific">Solanum commersonii</name>
    <name type="common">Commerson's wild potato</name>
    <name type="synonym">Commerson's nightshade</name>
    <dbReference type="NCBI Taxonomy" id="4109"/>
    <lineage>
        <taxon>Eukaryota</taxon>
        <taxon>Viridiplantae</taxon>
        <taxon>Streptophyta</taxon>
        <taxon>Embryophyta</taxon>
        <taxon>Tracheophyta</taxon>
        <taxon>Spermatophyta</taxon>
        <taxon>Magnoliopsida</taxon>
        <taxon>eudicotyledons</taxon>
        <taxon>Gunneridae</taxon>
        <taxon>Pentapetalae</taxon>
        <taxon>asterids</taxon>
        <taxon>lamiids</taxon>
        <taxon>Solanales</taxon>
        <taxon>Solanaceae</taxon>
        <taxon>Solanoideae</taxon>
        <taxon>Solaneae</taxon>
        <taxon>Solanum</taxon>
    </lineage>
</organism>